<sequence length="162" mass="18767">MQTLKVCSYYSVNFFDAQKEPLEMNIFKNGKRLLVLATVRYFEIKVYGLAVMEARINWIHSDDGKIFIESGIGKPYGPPYGISEYESHIFGFGYGSFTKEIFFTRDGIKLPSLRISWSSIGLGLAVKNFYKIELNYGQSEFFFDLFEYMESNGYLHLNVPHE</sequence>
<dbReference type="KEGG" id="edi:EDI_090960"/>
<name>B0EDJ6_ENTDS</name>
<proteinExistence type="predicted"/>
<reference evidence="2" key="1">
    <citation type="submission" date="2007-12" db="EMBL/GenBank/DDBJ databases">
        <title>Annotation of Entamoeba dispar SAW760.</title>
        <authorList>
            <person name="Lorenzi H."/>
            <person name="Inman J."/>
            <person name="Schobel S."/>
            <person name="Amedeo P."/>
            <person name="Caler E."/>
        </authorList>
    </citation>
    <scope>NUCLEOTIDE SEQUENCE [LARGE SCALE GENOMIC DNA]</scope>
    <source>
        <strain evidence="2">ATCC PRA-260 / SAW760</strain>
    </source>
</reference>
<dbReference type="VEuPathDB" id="AmoebaDB:EDI_090960"/>
<dbReference type="RefSeq" id="XP_001736358.1">
    <property type="nucleotide sequence ID" value="XM_001736306.1"/>
</dbReference>
<dbReference type="AlphaFoldDB" id="B0EDJ6"/>
<dbReference type="GeneID" id="5881364"/>
<protein>
    <submittedName>
        <fullName evidence="1">Uncharacterized protein</fullName>
    </submittedName>
</protein>
<dbReference type="Proteomes" id="UP000008076">
    <property type="component" value="Unassembled WGS sequence"/>
</dbReference>
<dbReference type="InterPro" id="IPR043136">
    <property type="entry name" value="B30.2/SPRY_sf"/>
</dbReference>
<keyword evidence="2" id="KW-1185">Reference proteome</keyword>
<organism evidence="2">
    <name type="scientific">Entamoeba dispar (strain ATCC PRA-260 / SAW760)</name>
    <dbReference type="NCBI Taxonomy" id="370354"/>
    <lineage>
        <taxon>Eukaryota</taxon>
        <taxon>Amoebozoa</taxon>
        <taxon>Evosea</taxon>
        <taxon>Archamoebae</taxon>
        <taxon>Mastigamoebida</taxon>
        <taxon>Entamoebidae</taxon>
        <taxon>Entamoeba</taxon>
    </lineage>
</organism>
<evidence type="ECO:0000313" key="1">
    <source>
        <dbReference type="EMBL" id="EDR27394.1"/>
    </source>
</evidence>
<evidence type="ECO:0000313" key="2">
    <source>
        <dbReference type="Proteomes" id="UP000008076"/>
    </source>
</evidence>
<accession>B0EDJ6</accession>
<dbReference type="Gene3D" id="2.60.120.920">
    <property type="match status" value="1"/>
</dbReference>
<dbReference type="OrthoDB" id="25503at2759"/>
<gene>
    <name evidence="1" type="ORF">EDI_090960</name>
</gene>
<dbReference type="EMBL" id="DS548805">
    <property type="protein sequence ID" value="EDR27394.1"/>
    <property type="molecule type" value="Genomic_DNA"/>
</dbReference>